<accession>A0A0A8ZYG5</accession>
<evidence type="ECO:0000256" key="1">
    <source>
        <dbReference type="SAM" id="Phobius"/>
    </source>
</evidence>
<protein>
    <submittedName>
        <fullName evidence="2">Uncharacterized protein</fullName>
    </submittedName>
</protein>
<evidence type="ECO:0000313" key="2">
    <source>
        <dbReference type="EMBL" id="JAD41795.1"/>
    </source>
</evidence>
<name>A0A0A8ZYG5_ARUDO</name>
<sequence>MVGGCVYHVRKAYNLYKIYEHIRIAASSVLVNSYNMILMIRLSCVGLLGYVSRNS</sequence>
<keyword evidence="1" id="KW-0472">Membrane</keyword>
<proteinExistence type="predicted"/>
<dbReference type="EMBL" id="GBRH01256100">
    <property type="protein sequence ID" value="JAD41795.1"/>
    <property type="molecule type" value="Transcribed_RNA"/>
</dbReference>
<keyword evidence="1" id="KW-1133">Transmembrane helix</keyword>
<keyword evidence="1" id="KW-0812">Transmembrane</keyword>
<feature type="transmembrane region" description="Helical" evidence="1">
    <location>
        <begin position="33"/>
        <end position="51"/>
    </location>
</feature>
<reference evidence="2" key="2">
    <citation type="journal article" date="2015" name="Data Brief">
        <title>Shoot transcriptome of the giant reed, Arundo donax.</title>
        <authorList>
            <person name="Barrero R.A."/>
            <person name="Guerrero F.D."/>
            <person name="Moolhuijzen P."/>
            <person name="Goolsby J.A."/>
            <person name="Tidwell J."/>
            <person name="Bellgard S.E."/>
            <person name="Bellgard M.I."/>
        </authorList>
    </citation>
    <scope>NUCLEOTIDE SEQUENCE</scope>
    <source>
        <tissue evidence="2">Shoot tissue taken approximately 20 cm above the soil surface</tissue>
    </source>
</reference>
<dbReference type="AlphaFoldDB" id="A0A0A8ZYG5"/>
<reference evidence="2" key="1">
    <citation type="submission" date="2014-09" db="EMBL/GenBank/DDBJ databases">
        <authorList>
            <person name="Magalhaes I.L.F."/>
            <person name="Oliveira U."/>
            <person name="Santos F.R."/>
            <person name="Vidigal T.H.D.A."/>
            <person name="Brescovit A.D."/>
            <person name="Santos A.J."/>
        </authorList>
    </citation>
    <scope>NUCLEOTIDE SEQUENCE</scope>
    <source>
        <tissue evidence="2">Shoot tissue taken approximately 20 cm above the soil surface</tissue>
    </source>
</reference>
<organism evidence="2">
    <name type="scientific">Arundo donax</name>
    <name type="common">Giant reed</name>
    <name type="synonym">Donax arundinaceus</name>
    <dbReference type="NCBI Taxonomy" id="35708"/>
    <lineage>
        <taxon>Eukaryota</taxon>
        <taxon>Viridiplantae</taxon>
        <taxon>Streptophyta</taxon>
        <taxon>Embryophyta</taxon>
        <taxon>Tracheophyta</taxon>
        <taxon>Spermatophyta</taxon>
        <taxon>Magnoliopsida</taxon>
        <taxon>Liliopsida</taxon>
        <taxon>Poales</taxon>
        <taxon>Poaceae</taxon>
        <taxon>PACMAD clade</taxon>
        <taxon>Arundinoideae</taxon>
        <taxon>Arundineae</taxon>
        <taxon>Arundo</taxon>
    </lineage>
</organism>